<protein>
    <submittedName>
        <fullName evidence="1">Uncharacterized protein</fullName>
    </submittedName>
</protein>
<reference evidence="1 2" key="1">
    <citation type="submission" date="2023-05" db="EMBL/GenBank/DDBJ databases">
        <title>Draft genome of Paenibacillus sp. CCS26.</title>
        <authorList>
            <person name="Akita H."/>
            <person name="Shinto Y."/>
            <person name="Kimura Z."/>
        </authorList>
    </citation>
    <scope>NUCLEOTIDE SEQUENCE [LARGE SCALE GENOMIC DNA]</scope>
    <source>
        <strain evidence="1 2">CCS26</strain>
    </source>
</reference>
<dbReference type="Proteomes" id="UP001285921">
    <property type="component" value="Unassembled WGS sequence"/>
</dbReference>
<name>A0ABQ6NK86_9BACL</name>
<sequence>MGQFRHSRLRIRPCKGLITLQITLLLLNKTLRGSYYICTPSNQASLDTRDGK</sequence>
<organism evidence="1 2">
    <name type="scientific">Paenibacillus glycanilyticus</name>
    <dbReference type="NCBI Taxonomy" id="126569"/>
    <lineage>
        <taxon>Bacteria</taxon>
        <taxon>Bacillati</taxon>
        <taxon>Bacillota</taxon>
        <taxon>Bacilli</taxon>
        <taxon>Bacillales</taxon>
        <taxon>Paenibacillaceae</taxon>
        <taxon>Paenibacillus</taxon>
    </lineage>
</organism>
<dbReference type="EMBL" id="BTCL01000006">
    <property type="protein sequence ID" value="GMK45189.1"/>
    <property type="molecule type" value="Genomic_DNA"/>
</dbReference>
<proteinExistence type="predicted"/>
<keyword evidence="2" id="KW-1185">Reference proteome</keyword>
<comment type="caution">
    <text evidence="1">The sequence shown here is derived from an EMBL/GenBank/DDBJ whole genome shotgun (WGS) entry which is preliminary data.</text>
</comment>
<evidence type="ECO:0000313" key="2">
    <source>
        <dbReference type="Proteomes" id="UP001285921"/>
    </source>
</evidence>
<accession>A0ABQ6NK86</accession>
<evidence type="ECO:0000313" key="1">
    <source>
        <dbReference type="EMBL" id="GMK45189.1"/>
    </source>
</evidence>
<gene>
    <name evidence="1" type="ORF">PghCCS26_23170</name>
</gene>